<dbReference type="GO" id="GO:0005886">
    <property type="term" value="C:plasma membrane"/>
    <property type="evidence" value="ECO:0007669"/>
    <property type="project" value="UniProtKB-SubCell"/>
</dbReference>
<proteinExistence type="inferred from homology"/>
<evidence type="ECO:0000256" key="14">
    <source>
        <dbReference type="ARBA" id="ARBA00022989"/>
    </source>
</evidence>
<dbReference type="SMART" id="SM00651">
    <property type="entry name" value="Sm"/>
    <property type="match status" value="1"/>
</dbReference>
<dbReference type="GO" id="GO:0006508">
    <property type="term" value="P:proteolysis"/>
    <property type="evidence" value="ECO:0007669"/>
    <property type="project" value="UniProtKB-KW"/>
</dbReference>
<dbReference type="GO" id="GO:0120115">
    <property type="term" value="C:Lsm2-8 complex"/>
    <property type="evidence" value="ECO:0007669"/>
    <property type="project" value="UniProtKB-ARBA"/>
</dbReference>
<evidence type="ECO:0000256" key="7">
    <source>
        <dbReference type="ARBA" id="ARBA00022670"/>
    </source>
</evidence>
<dbReference type="GO" id="GO:0046872">
    <property type="term" value="F:metal ion binding"/>
    <property type="evidence" value="ECO:0007669"/>
    <property type="project" value="UniProtKB-UniRule"/>
</dbReference>
<keyword evidence="17" id="KW-0325">Glycoprotein</keyword>
<dbReference type="AlphaFoldDB" id="A0AA35WVF6"/>
<evidence type="ECO:0000256" key="15">
    <source>
        <dbReference type="ARBA" id="ARBA00023049"/>
    </source>
</evidence>
<evidence type="ECO:0000259" key="22">
    <source>
        <dbReference type="PROSITE" id="PS52002"/>
    </source>
</evidence>
<evidence type="ECO:0000256" key="9">
    <source>
        <dbReference type="ARBA" id="ARBA00022723"/>
    </source>
</evidence>
<evidence type="ECO:0000256" key="8">
    <source>
        <dbReference type="ARBA" id="ARBA00022692"/>
    </source>
</evidence>
<dbReference type="InterPro" id="IPR010920">
    <property type="entry name" value="LSM_dom_sf"/>
</dbReference>
<evidence type="ECO:0000256" key="17">
    <source>
        <dbReference type="ARBA" id="ARBA00023180"/>
    </source>
</evidence>
<protein>
    <recommendedName>
        <fullName evidence="21">Metalloprotease TIKI homolog</fullName>
        <ecNumber evidence="21">3.4.-.-</ecNumber>
    </recommendedName>
</protein>
<dbReference type="EC" id="3.4.-.-" evidence="21"/>
<dbReference type="GO" id="GO:0000956">
    <property type="term" value="P:nuclear-transcribed mRNA catabolic process"/>
    <property type="evidence" value="ECO:0007669"/>
    <property type="project" value="InterPro"/>
</dbReference>
<reference evidence="23" key="1">
    <citation type="submission" date="2023-03" db="EMBL/GenBank/DDBJ databases">
        <authorList>
            <person name="Steffen K."/>
            <person name="Cardenas P."/>
        </authorList>
    </citation>
    <scope>NUCLEOTIDE SEQUENCE</scope>
</reference>
<accession>A0AA35WVF6</accession>
<keyword evidence="11 21" id="KW-0732">Signal</keyword>
<dbReference type="InterPro" id="IPR001163">
    <property type="entry name" value="Sm_dom_euk/arc"/>
</dbReference>
<keyword evidence="7 21" id="KW-0645">Protease</keyword>
<comment type="cofactor">
    <cofactor evidence="21">
        <name>Mn(2+)</name>
        <dbReference type="ChEBI" id="CHEBI:29035"/>
    </cofactor>
    <cofactor evidence="21">
        <name>Co(2+)</name>
        <dbReference type="ChEBI" id="CHEBI:48828"/>
    </cofactor>
    <text evidence="21">Divalent metal cations. Mn(2+) or Co(2+).</text>
</comment>
<dbReference type="EMBL" id="CASHTH010002723">
    <property type="protein sequence ID" value="CAI8034284.1"/>
    <property type="molecule type" value="Genomic_DNA"/>
</dbReference>
<evidence type="ECO:0000256" key="20">
    <source>
        <dbReference type="ARBA" id="ARBA00023274"/>
    </source>
</evidence>
<keyword evidence="12 21" id="KW-0378">Hydrolase</keyword>
<comment type="similarity">
    <text evidence="5 21">Belongs to the TIKI family.</text>
</comment>
<dbReference type="GO" id="GO:0003723">
    <property type="term" value="F:RNA binding"/>
    <property type="evidence" value="ECO:0007669"/>
    <property type="project" value="UniProtKB-KW"/>
</dbReference>
<evidence type="ECO:0000256" key="11">
    <source>
        <dbReference type="ARBA" id="ARBA00022729"/>
    </source>
</evidence>
<dbReference type="PANTHER" id="PTHR31120">
    <property type="entry name" value="METALLOPROTEASE TIKI"/>
    <property type="match status" value="1"/>
</dbReference>
<evidence type="ECO:0000256" key="21">
    <source>
        <dbReference type="RuleBase" id="RU369069"/>
    </source>
</evidence>
<dbReference type="GO" id="GO:0030178">
    <property type="term" value="P:negative regulation of Wnt signaling pathway"/>
    <property type="evidence" value="ECO:0007669"/>
    <property type="project" value="UniProtKB-UniRule"/>
</dbReference>
<dbReference type="CDD" id="cd14789">
    <property type="entry name" value="Tiki"/>
    <property type="match status" value="1"/>
</dbReference>
<keyword evidence="8" id="KW-0812">Transmembrane</keyword>
<dbReference type="GO" id="GO:0004222">
    <property type="term" value="F:metalloendopeptidase activity"/>
    <property type="evidence" value="ECO:0007669"/>
    <property type="project" value="UniProtKB-UniRule"/>
</dbReference>
<dbReference type="PROSITE" id="PS52002">
    <property type="entry name" value="SM"/>
    <property type="match status" value="1"/>
</dbReference>
<evidence type="ECO:0000256" key="16">
    <source>
        <dbReference type="ARBA" id="ARBA00023136"/>
    </source>
</evidence>
<evidence type="ECO:0000256" key="19">
    <source>
        <dbReference type="ARBA" id="ARBA00023242"/>
    </source>
</evidence>
<dbReference type="Pfam" id="PF01963">
    <property type="entry name" value="TraB_PrgY_gumN"/>
    <property type="match status" value="1"/>
</dbReference>
<keyword evidence="9 21" id="KW-0479">Metal-binding</keyword>
<keyword evidence="24" id="KW-1185">Reference proteome</keyword>
<comment type="function">
    <text evidence="21">Metalloprotease that acts as a negative regulator of the Wnt signaling pathway.</text>
</comment>
<evidence type="ECO:0000256" key="12">
    <source>
        <dbReference type="ARBA" id="ARBA00022801"/>
    </source>
</evidence>
<evidence type="ECO:0000256" key="5">
    <source>
        <dbReference type="ARBA" id="ARBA00008261"/>
    </source>
</evidence>
<keyword evidence="6" id="KW-0507">mRNA processing</keyword>
<keyword evidence="15 21" id="KW-0482">Metalloprotease</keyword>
<keyword evidence="18" id="KW-0508">mRNA splicing</keyword>
<keyword evidence="13" id="KW-0694">RNA-binding</keyword>
<organism evidence="23 24">
    <name type="scientific">Geodia barretti</name>
    <name type="common">Barrett's horny sponge</name>
    <dbReference type="NCBI Taxonomy" id="519541"/>
    <lineage>
        <taxon>Eukaryota</taxon>
        <taxon>Metazoa</taxon>
        <taxon>Porifera</taxon>
        <taxon>Demospongiae</taxon>
        <taxon>Heteroscleromorpha</taxon>
        <taxon>Tetractinellida</taxon>
        <taxon>Astrophorina</taxon>
        <taxon>Geodiidae</taxon>
        <taxon>Geodia</taxon>
    </lineage>
</organism>
<comment type="similarity">
    <text evidence="4">Belongs to the snRNP Sm proteins family.</text>
</comment>
<evidence type="ECO:0000313" key="24">
    <source>
        <dbReference type="Proteomes" id="UP001174909"/>
    </source>
</evidence>
<dbReference type="GO" id="GO:0000398">
    <property type="term" value="P:mRNA splicing, via spliceosome"/>
    <property type="evidence" value="ECO:0007669"/>
    <property type="project" value="InterPro"/>
</dbReference>
<dbReference type="Pfam" id="PF01423">
    <property type="entry name" value="LSM"/>
    <property type="match status" value="1"/>
</dbReference>
<evidence type="ECO:0000256" key="1">
    <source>
        <dbReference type="ARBA" id="ARBA00001941"/>
    </source>
</evidence>
<evidence type="ECO:0000256" key="3">
    <source>
        <dbReference type="ARBA" id="ARBA00004479"/>
    </source>
</evidence>
<dbReference type="SUPFAM" id="SSF50182">
    <property type="entry name" value="Sm-like ribonucleoproteins"/>
    <property type="match status" value="1"/>
</dbReference>
<evidence type="ECO:0000313" key="23">
    <source>
        <dbReference type="EMBL" id="CAI8034284.1"/>
    </source>
</evidence>
<evidence type="ECO:0000256" key="18">
    <source>
        <dbReference type="ARBA" id="ARBA00023187"/>
    </source>
</evidence>
<keyword evidence="16" id="KW-0472">Membrane</keyword>
<evidence type="ECO:0000256" key="2">
    <source>
        <dbReference type="ARBA" id="ARBA00004123"/>
    </source>
</evidence>
<dbReference type="InterPro" id="IPR047575">
    <property type="entry name" value="Sm"/>
</dbReference>
<sequence length="476" mass="53842">MLPLSLLKAAQNHPMLVELKNGETYNGHLVSCDTWMNIHLREVICTSRDGDKFWRMPECFIRGSMIKYLRIPDEVIDMVKEETVSTKSRGRGVATSIDHCSETQNSYLWRVEVTPPVYLFGTLHLPYNSVWDTIPENVKRAFSSSRDVLLELQLSSSETTRHLVECQMLPNDQDIAEILHPELVKRVDNYLRRIRTRLPSWLSESSRSTLIRGGVSLSEKFFRDVTYNWRRKRPVWILSLISTLTEENVESWDTPVLDHFMDNAARRLGKNLTALETVNDHCQPLKKLGDVEVETALRVQLDYLESLLNGPPPPCREILQPTDFRLFVTHSVRRCGDFGALVDSQPFLPLAPFSELTSAINVTESDLATLQGAETMLYNKLATRRNRRMTKTIESLLTCQRNHSIFIGIGAAHLIGAKSVVERLEKRGYVVHHVGTSETIEGPNLPGNIVALGDPGSVPQTSSILTLLQRSGEEGT</sequence>
<dbReference type="InterPro" id="IPR034101">
    <property type="entry name" value="Lsm4"/>
</dbReference>
<keyword evidence="14" id="KW-1133">Transmembrane helix</keyword>
<evidence type="ECO:0000256" key="6">
    <source>
        <dbReference type="ARBA" id="ARBA00022664"/>
    </source>
</evidence>
<dbReference type="GO" id="GO:0005681">
    <property type="term" value="C:spliceosomal complex"/>
    <property type="evidence" value="ECO:0007669"/>
    <property type="project" value="UniProtKB-KW"/>
</dbReference>
<keyword evidence="10" id="KW-0747">Spliceosome</keyword>
<name>A0AA35WVF6_GEOBA</name>
<evidence type="ECO:0000256" key="4">
    <source>
        <dbReference type="ARBA" id="ARBA00006850"/>
    </source>
</evidence>
<comment type="caution">
    <text evidence="23">The sequence shown here is derived from an EMBL/GenBank/DDBJ whole genome shotgun (WGS) entry which is preliminary data.</text>
</comment>
<keyword evidence="19" id="KW-0539">Nucleus</keyword>
<keyword evidence="21" id="KW-0879">Wnt signaling pathway</keyword>
<dbReference type="FunFam" id="2.30.30.100:FF:000005">
    <property type="entry name" value="U6 snRNA-associated Sm-like protein LSm4"/>
    <property type="match status" value="1"/>
</dbReference>
<keyword evidence="21" id="KW-1003">Cell membrane</keyword>
<comment type="cofactor">
    <cofactor evidence="1">
        <name>Co(2+)</name>
        <dbReference type="ChEBI" id="CHEBI:48828"/>
    </cofactor>
</comment>
<keyword evidence="20" id="KW-0687">Ribonucleoprotein</keyword>
<evidence type="ECO:0000256" key="13">
    <source>
        <dbReference type="ARBA" id="ARBA00022884"/>
    </source>
</evidence>
<evidence type="ECO:0000256" key="10">
    <source>
        <dbReference type="ARBA" id="ARBA00022728"/>
    </source>
</evidence>
<dbReference type="GO" id="GO:0016055">
    <property type="term" value="P:Wnt signaling pathway"/>
    <property type="evidence" value="ECO:0007669"/>
    <property type="project" value="UniProtKB-KW"/>
</dbReference>
<dbReference type="InterPro" id="IPR040230">
    <property type="entry name" value="TIKI1/2-like"/>
</dbReference>
<dbReference type="PANTHER" id="PTHR31120:SF6">
    <property type="entry name" value="METALLOPROTEASE TIKI HOMOLOG"/>
    <property type="match status" value="1"/>
</dbReference>
<dbReference type="Gene3D" id="2.30.30.100">
    <property type="match status" value="1"/>
</dbReference>
<comment type="subcellular location">
    <subcellularLocation>
        <location evidence="21">Cell membrane</location>
        <topology evidence="21">Single-pass type I membrane protein</topology>
    </subcellularLocation>
    <subcellularLocation>
        <location evidence="3">Membrane</location>
        <topology evidence="3">Single-pass type I membrane protein</topology>
    </subcellularLocation>
    <subcellularLocation>
        <location evidence="2">Nucleus</location>
    </subcellularLocation>
</comment>
<feature type="domain" description="Sm" evidence="22">
    <location>
        <begin position="2"/>
        <end position="75"/>
    </location>
</feature>
<dbReference type="InterPro" id="IPR002816">
    <property type="entry name" value="TraB/PrgY/GumN_fam"/>
</dbReference>
<dbReference type="CDD" id="cd01723">
    <property type="entry name" value="LSm4"/>
    <property type="match status" value="1"/>
</dbReference>
<dbReference type="Proteomes" id="UP001174909">
    <property type="component" value="Unassembled WGS sequence"/>
</dbReference>
<gene>
    <name evidence="23" type="ORF">GBAR_LOCUS19320</name>
</gene>